<dbReference type="PROSITE" id="PS50097">
    <property type="entry name" value="BTB"/>
    <property type="match status" value="1"/>
</dbReference>
<dbReference type="SUPFAM" id="SSF54695">
    <property type="entry name" value="POZ domain"/>
    <property type="match status" value="1"/>
</dbReference>
<dbReference type="PANTHER" id="PTHR45632">
    <property type="entry name" value="LD33804P"/>
    <property type="match status" value="1"/>
</dbReference>
<dbReference type="Pfam" id="PF07707">
    <property type="entry name" value="BACK"/>
    <property type="match status" value="1"/>
</dbReference>
<evidence type="ECO:0000259" key="1">
    <source>
        <dbReference type="PROSITE" id="PS50097"/>
    </source>
</evidence>
<proteinExistence type="predicted"/>
<dbReference type="EMBL" id="JAKROA010000003">
    <property type="protein sequence ID" value="KAL5109546.1"/>
    <property type="molecule type" value="Genomic_DNA"/>
</dbReference>
<dbReference type="Gene3D" id="1.25.40.420">
    <property type="match status" value="1"/>
</dbReference>
<dbReference type="Proteomes" id="UP001651158">
    <property type="component" value="Unassembled WGS sequence"/>
</dbReference>
<dbReference type="Gene3D" id="3.30.710.10">
    <property type="entry name" value="Potassium Channel Kv1.1, Chain A"/>
    <property type="match status" value="1"/>
</dbReference>
<gene>
    <name evidence="2" type="ORF">TcWFU_010051</name>
</gene>
<comment type="caution">
    <text evidence="2">The sequence shown here is derived from an EMBL/GenBank/DDBJ whole genome shotgun (WGS) entry which is preliminary data.</text>
</comment>
<evidence type="ECO:0000313" key="3">
    <source>
        <dbReference type="Proteomes" id="UP001651158"/>
    </source>
</evidence>
<sequence length="435" mass="49669">METATFTEENADYFPGHTFRHFRRQGKLLDLRITTKDGKCVEAHRLIMAARFPLIRKAMTSGEGKMAIQWRRFAEHIVEAAVNYAYTGNLTISTTNVTQLYLLAHNLGSGRIVSWCVEFLRSRITLENVGEIWSIANITLNGGLIELCIPLMAKHFDKLCFRRDLLLQTTSEYLAILLENNQQEGVSEEVKFRAISKWLEAGFEMRDLEKRAKEFIKMMSKLDLTGLSPQFLTEFWKLGEGICRIGLCRTYFTKSWNEANQDRDQAGVSAFLQLSATRDVLLAYGWNRTSRLWTVTSIPQLQPEESINIPISFNGEVAVSNGRFYVLGVNGAQICLMIVNFRDGFSNTSPVPLDPRTQWTLINGIDKYGIKTTSLAPFYKRLILLLSDEHGGEAYEFQHTGEDQSLENFVWVPLFWMGSLMNPRLLVTNEREEGC</sequence>
<organism evidence="2 3">
    <name type="scientific">Taenia crassiceps</name>
    <dbReference type="NCBI Taxonomy" id="6207"/>
    <lineage>
        <taxon>Eukaryota</taxon>
        <taxon>Metazoa</taxon>
        <taxon>Spiralia</taxon>
        <taxon>Lophotrochozoa</taxon>
        <taxon>Platyhelminthes</taxon>
        <taxon>Cestoda</taxon>
        <taxon>Eucestoda</taxon>
        <taxon>Cyclophyllidea</taxon>
        <taxon>Taeniidae</taxon>
        <taxon>Taenia</taxon>
    </lineage>
</organism>
<feature type="domain" description="BTB" evidence="1">
    <location>
        <begin position="29"/>
        <end position="94"/>
    </location>
</feature>
<accession>A0ABR4QII5</accession>
<dbReference type="InterPro" id="IPR011705">
    <property type="entry name" value="BACK"/>
</dbReference>
<evidence type="ECO:0000313" key="2">
    <source>
        <dbReference type="EMBL" id="KAL5109546.1"/>
    </source>
</evidence>
<protein>
    <submittedName>
        <fullName evidence="2">Kelch-like protein 18</fullName>
    </submittedName>
</protein>
<name>A0ABR4QII5_9CEST</name>
<dbReference type="PANTHER" id="PTHR45632:SF17">
    <property type="entry name" value="KELCH-LIKE PROTEIN 31"/>
    <property type="match status" value="1"/>
</dbReference>
<dbReference type="InterPro" id="IPR000210">
    <property type="entry name" value="BTB/POZ_dom"/>
</dbReference>
<dbReference type="InterPro" id="IPR011333">
    <property type="entry name" value="SKP1/BTB/POZ_sf"/>
</dbReference>
<dbReference type="Pfam" id="PF00651">
    <property type="entry name" value="BTB"/>
    <property type="match status" value="1"/>
</dbReference>
<keyword evidence="3" id="KW-1185">Reference proteome</keyword>
<reference evidence="2 3" key="1">
    <citation type="journal article" date="2022" name="Front. Cell. Infect. Microbiol.">
        <title>The Genomes of Two Strains of Taenia crassiceps the Animal Model for the Study of Human Cysticercosis.</title>
        <authorList>
            <person name="Bobes R.J."/>
            <person name="Estrada K."/>
            <person name="Rios-Valencia D.G."/>
            <person name="Calderon-Gallegos A."/>
            <person name="de la Torre P."/>
            <person name="Carrero J.C."/>
            <person name="Sanchez-Flores A."/>
            <person name="Laclette J.P."/>
        </authorList>
    </citation>
    <scope>NUCLEOTIDE SEQUENCE [LARGE SCALE GENOMIC DNA]</scope>
    <source>
        <strain evidence="2">WFUcys</strain>
    </source>
</reference>